<sequence length="128" mass="14549">MIVKEVKRRRLELDGGRYCHTIVRVAVTSTDSEGTWKTLQRYCEVVTPHEEETEGARNVDPAAHPRRRRRPQLRRSTVQYYIYNPKHAGASVGEQRLMRPKEGMNWTSLSSTNPGELGGNVSMALAVN</sequence>
<evidence type="ECO:0000313" key="3">
    <source>
        <dbReference type="Proteomes" id="UP000663880"/>
    </source>
</evidence>
<evidence type="ECO:0000256" key="1">
    <source>
        <dbReference type="SAM" id="MobiDB-lite"/>
    </source>
</evidence>
<name>A0A821V329_9NEOP</name>
<accession>A0A821V329</accession>
<dbReference type="AlphaFoldDB" id="A0A821V329"/>
<comment type="caution">
    <text evidence="2">The sequence shown here is derived from an EMBL/GenBank/DDBJ whole genome shotgun (WGS) entry which is preliminary data.</text>
</comment>
<protein>
    <submittedName>
        <fullName evidence="2">Uncharacterized protein</fullName>
    </submittedName>
</protein>
<evidence type="ECO:0000313" key="2">
    <source>
        <dbReference type="EMBL" id="CAF4900135.1"/>
    </source>
</evidence>
<dbReference type="EMBL" id="CAJOBZ010000036">
    <property type="protein sequence ID" value="CAF4900135.1"/>
    <property type="molecule type" value="Genomic_DNA"/>
</dbReference>
<feature type="region of interest" description="Disordered" evidence="1">
    <location>
        <begin position="109"/>
        <end position="128"/>
    </location>
</feature>
<reference evidence="2" key="1">
    <citation type="submission" date="2021-02" db="EMBL/GenBank/DDBJ databases">
        <authorList>
            <person name="Steward A R."/>
        </authorList>
    </citation>
    <scope>NUCLEOTIDE SEQUENCE</scope>
</reference>
<gene>
    <name evidence="2" type="ORF">PMACD_LOCUS11215</name>
</gene>
<proteinExistence type="predicted"/>
<organism evidence="2 3">
    <name type="scientific">Pieris macdunnoughi</name>
    <dbReference type="NCBI Taxonomy" id="345717"/>
    <lineage>
        <taxon>Eukaryota</taxon>
        <taxon>Metazoa</taxon>
        <taxon>Ecdysozoa</taxon>
        <taxon>Arthropoda</taxon>
        <taxon>Hexapoda</taxon>
        <taxon>Insecta</taxon>
        <taxon>Pterygota</taxon>
        <taxon>Neoptera</taxon>
        <taxon>Endopterygota</taxon>
        <taxon>Lepidoptera</taxon>
        <taxon>Glossata</taxon>
        <taxon>Ditrysia</taxon>
        <taxon>Papilionoidea</taxon>
        <taxon>Pieridae</taxon>
        <taxon>Pierinae</taxon>
        <taxon>Pieris</taxon>
    </lineage>
</organism>
<dbReference type="Proteomes" id="UP000663880">
    <property type="component" value="Unassembled WGS sequence"/>
</dbReference>
<feature type="region of interest" description="Disordered" evidence="1">
    <location>
        <begin position="49"/>
        <end position="71"/>
    </location>
</feature>
<keyword evidence="3" id="KW-1185">Reference proteome</keyword>